<dbReference type="AlphaFoldDB" id="H2UQN4"/>
<keyword evidence="2 4" id="KW-0862">Zinc</keyword>
<feature type="domain" description="LIM zinc-binding" evidence="8">
    <location>
        <begin position="1083"/>
        <end position="1149"/>
    </location>
</feature>
<evidence type="ECO:0000313" key="9">
    <source>
        <dbReference type="Ensembl" id="ENSTRUP00000039257.3"/>
    </source>
</evidence>
<feature type="compositionally biased region" description="Basic and acidic residues" evidence="6">
    <location>
        <begin position="329"/>
        <end position="340"/>
    </location>
</feature>
<evidence type="ECO:0000256" key="2">
    <source>
        <dbReference type="ARBA" id="ARBA00022833"/>
    </source>
</evidence>
<proteinExistence type="predicted"/>
<dbReference type="CDD" id="cd21278">
    <property type="entry name" value="CH_LIMCH1"/>
    <property type="match status" value="1"/>
</dbReference>
<evidence type="ECO:0000259" key="7">
    <source>
        <dbReference type="PROSITE" id="PS50021"/>
    </source>
</evidence>
<feature type="region of interest" description="Disordered" evidence="6">
    <location>
        <begin position="979"/>
        <end position="1007"/>
    </location>
</feature>
<evidence type="ECO:0000259" key="8">
    <source>
        <dbReference type="PROSITE" id="PS50023"/>
    </source>
</evidence>
<dbReference type="InterPro" id="IPR003096">
    <property type="entry name" value="SM22_calponin"/>
</dbReference>
<dbReference type="PROSITE" id="PS50021">
    <property type="entry name" value="CH"/>
    <property type="match status" value="1"/>
</dbReference>
<dbReference type="InterPro" id="IPR001715">
    <property type="entry name" value="CH_dom"/>
</dbReference>
<feature type="region of interest" description="Disordered" evidence="6">
    <location>
        <begin position="1"/>
        <end position="32"/>
    </location>
</feature>
<dbReference type="GeneTree" id="ENSGT00950000183159"/>
<feature type="compositionally biased region" description="Polar residues" evidence="6">
    <location>
        <begin position="979"/>
        <end position="995"/>
    </location>
</feature>
<keyword evidence="10" id="KW-1185">Reference proteome</keyword>
<dbReference type="GO" id="GO:0051893">
    <property type="term" value="P:regulation of focal adhesion assembly"/>
    <property type="evidence" value="ECO:0007669"/>
    <property type="project" value="TreeGrafter"/>
</dbReference>
<evidence type="ECO:0000256" key="3">
    <source>
        <dbReference type="ARBA" id="ARBA00023038"/>
    </source>
</evidence>
<dbReference type="SUPFAM" id="SSF47576">
    <property type="entry name" value="Calponin-homology domain, CH-domain"/>
    <property type="match status" value="1"/>
</dbReference>
<dbReference type="FunFam" id="1.10.418.10:FF:000038">
    <property type="entry name" value="LIM and calponin homology domains-containing protein 1"/>
    <property type="match status" value="1"/>
</dbReference>
<evidence type="ECO:0000256" key="4">
    <source>
        <dbReference type="PROSITE-ProRule" id="PRU00125"/>
    </source>
</evidence>
<gene>
    <name evidence="9" type="primary">limch1a</name>
</gene>
<feature type="compositionally biased region" description="Basic and acidic residues" evidence="6">
    <location>
        <begin position="179"/>
        <end position="198"/>
    </location>
</feature>
<dbReference type="Proteomes" id="UP000005226">
    <property type="component" value="Chromosome 17"/>
</dbReference>
<feature type="compositionally biased region" description="Polar residues" evidence="6">
    <location>
        <begin position="1038"/>
        <end position="1048"/>
    </location>
</feature>
<reference evidence="9" key="3">
    <citation type="submission" date="2025-09" db="UniProtKB">
        <authorList>
            <consortium name="Ensembl"/>
        </authorList>
    </citation>
    <scope>IDENTIFICATION</scope>
</reference>
<dbReference type="Pfam" id="PF00307">
    <property type="entry name" value="CH"/>
    <property type="match status" value="1"/>
</dbReference>
<keyword evidence="1 4" id="KW-0479">Metal-binding</keyword>
<feature type="domain" description="Calponin-homology (CH)" evidence="7">
    <location>
        <begin position="30"/>
        <end position="147"/>
    </location>
</feature>
<feature type="compositionally biased region" description="Basic and acidic residues" evidence="6">
    <location>
        <begin position="791"/>
        <end position="802"/>
    </location>
</feature>
<evidence type="ECO:0000313" key="10">
    <source>
        <dbReference type="Proteomes" id="UP000005226"/>
    </source>
</evidence>
<feature type="region of interest" description="Disordered" evidence="6">
    <location>
        <begin position="172"/>
        <end position="367"/>
    </location>
</feature>
<feature type="compositionally biased region" description="Basic and acidic residues" evidence="6">
    <location>
        <begin position="7"/>
        <end position="30"/>
    </location>
</feature>
<dbReference type="SMART" id="SM00132">
    <property type="entry name" value="LIM"/>
    <property type="match status" value="1"/>
</dbReference>
<feature type="compositionally biased region" description="Polar residues" evidence="6">
    <location>
        <begin position="745"/>
        <end position="761"/>
    </location>
</feature>
<dbReference type="Gene3D" id="1.10.418.10">
    <property type="entry name" value="Calponin-like domain"/>
    <property type="match status" value="1"/>
</dbReference>
<feature type="compositionally biased region" description="Basic and acidic residues" evidence="6">
    <location>
        <begin position="1051"/>
        <end position="1060"/>
    </location>
</feature>
<dbReference type="GO" id="GO:0046872">
    <property type="term" value="F:metal ion binding"/>
    <property type="evidence" value="ECO:0007669"/>
    <property type="project" value="UniProtKB-KW"/>
</dbReference>
<dbReference type="PRINTS" id="PR00888">
    <property type="entry name" value="SM22CALPONIN"/>
</dbReference>
<sequence length="1155" mass="128657">MMASPAEGHDVPKTPPRAESERAEPPRHPEPACQEAQKWIEAVTGKSFGDKDFRSGLENGILLCELLSAIKPGLVKKINRLPTPIAGLDNLSVFLRGCEELGLKGAQLFDPGDLQDTSIRANLKDSDCTRKLKNVLNTVFWLGKAASSCTSYSGPALNLKEFEGLLAQMKVESEGGEGPQKRGVRDSGYDCWDSERSESLSPPRHTRDNSLDSLDSFGSRSQHSPSPDVVNRGTGDGRGSDSEIDAQGKRPDVRKDDMSARRTVSNESRSTIPFNQFLPNRINASSYIPAPRRRPHTEEGEQRSVIPSVQAAPQPPSSKLPTLPVSVELNKRQDEDRQQRDMTISNTSVSNVPPLSPPSHTPSISPAATSTCNMVAKLDKQRPEEKVVERVGDMVEESKTNMEEEPRKKPFWLDDDDLPPMMMSRRVVFMSEETQSVSMGDIINEDEMGHSPSLSQSRHEHMHEQYNNFVEEEEHWQGELTRWKNRRRSASQELIKKEEERKKMEKRMKEEGSDINKRKSIKTYKEIVEDKERREIELCEAYRNAASPEEASMVLQRYALRFTISDATLDSLKLPRSTSGLKQDTNHMVKEEKTTAAARDSETSELQHKPVQPKAAKSQEMKIKPTVEQLTPASSSPVTQSENVPPRSLQLQSSTAESPSLHQKQGNPEEKRSPTICTPTEITQMQPDATHPAHTLPSPSSATPRPIPLLAAKPYCQPRNSQPGHKPVKMDGLVRVNGEVMEDLSVSTPVSSSPEGPQETTDLPPAEKEDLATAQPAMKEETGKRTPPPQTDDKMPPSRRENLTTFSGSAISSLLGGRNCITTTTIVTELTQTRVEPHYPPLQGNGQVNGAPVPSERPVEIKNSLQEYSPTVTEGLEETSVTIETPMLNLAKRVNHWVWDPNEERKRLESWQQEQERLLQEQYRSEQEKLKKEWEKAQLEVEEEERKHIEEERRILQETVTHLTPTGLAGQQLGQTTIVSSAPGTNENQTENAPLQENGHKMAPGNEDQHASKLHFFLDSASDAKPLKKQELWKTASLDRNPQLNQAQVVKRSESHDAVSEKQQSPLPSPQPPSPSRCVSGKRLCSGCSQPLEKGAAMIIDTLGLFFHMQCFKCGVCNGQLGDTTKGTDVRIRNGLLSCYECYIASRGRGQPTTL</sequence>
<dbReference type="Pfam" id="PF00412">
    <property type="entry name" value="LIM"/>
    <property type="match status" value="1"/>
</dbReference>
<dbReference type="GO" id="GO:0051496">
    <property type="term" value="P:positive regulation of stress fiber assembly"/>
    <property type="evidence" value="ECO:0007669"/>
    <property type="project" value="TreeGrafter"/>
</dbReference>
<feature type="compositionally biased region" description="Basic and acidic residues" evidence="6">
    <location>
        <begin position="238"/>
        <end position="260"/>
    </location>
</feature>
<feature type="compositionally biased region" description="Polar residues" evidence="6">
    <location>
        <begin position="675"/>
        <end position="687"/>
    </location>
</feature>
<keyword evidence="5" id="KW-0175">Coiled coil</keyword>
<dbReference type="PANTHER" id="PTHR15551:SF4">
    <property type="entry name" value="LIM AND CALPONIN HOMOLOGY DOMAINS-CONTAINING PROTEIN 1 ISOFORM X1"/>
    <property type="match status" value="1"/>
</dbReference>
<organism evidence="9 10">
    <name type="scientific">Takifugu rubripes</name>
    <name type="common">Japanese pufferfish</name>
    <name type="synonym">Fugu rubripes</name>
    <dbReference type="NCBI Taxonomy" id="31033"/>
    <lineage>
        <taxon>Eukaryota</taxon>
        <taxon>Metazoa</taxon>
        <taxon>Chordata</taxon>
        <taxon>Craniata</taxon>
        <taxon>Vertebrata</taxon>
        <taxon>Euteleostomi</taxon>
        <taxon>Actinopterygii</taxon>
        <taxon>Neopterygii</taxon>
        <taxon>Teleostei</taxon>
        <taxon>Neoteleostei</taxon>
        <taxon>Acanthomorphata</taxon>
        <taxon>Eupercaria</taxon>
        <taxon>Tetraodontiformes</taxon>
        <taxon>Tetradontoidea</taxon>
        <taxon>Tetraodontidae</taxon>
        <taxon>Takifugu</taxon>
    </lineage>
</organism>
<evidence type="ECO:0008006" key="11">
    <source>
        <dbReference type="Google" id="ProtNLM"/>
    </source>
</evidence>
<reference evidence="9" key="2">
    <citation type="submission" date="2025-08" db="UniProtKB">
        <authorList>
            <consortium name="Ensembl"/>
        </authorList>
    </citation>
    <scope>IDENTIFICATION</scope>
</reference>
<dbReference type="Pfam" id="PF15949">
    <property type="entry name" value="DUF4757"/>
    <property type="match status" value="2"/>
</dbReference>
<dbReference type="InterPro" id="IPR036872">
    <property type="entry name" value="CH_dom_sf"/>
</dbReference>
<feature type="region of interest" description="Disordered" evidence="6">
    <location>
        <begin position="1038"/>
        <end position="1078"/>
    </location>
</feature>
<name>H2UQN4_TAKRU</name>
<feature type="coiled-coil region" evidence="5">
    <location>
        <begin position="480"/>
        <end position="514"/>
    </location>
</feature>
<feature type="compositionally biased region" description="Polar residues" evidence="6">
    <location>
        <begin position="628"/>
        <end position="666"/>
    </location>
</feature>
<dbReference type="PROSITE" id="PS50023">
    <property type="entry name" value="LIM_DOMAIN_2"/>
    <property type="match status" value="1"/>
</dbReference>
<feature type="region of interest" description="Disordered" evidence="6">
    <location>
        <begin position="572"/>
        <end position="803"/>
    </location>
</feature>
<dbReference type="SMART" id="SM00033">
    <property type="entry name" value="CH"/>
    <property type="match status" value="1"/>
</dbReference>
<feature type="compositionally biased region" description="Basic and acidic residues" evidence="6">
    <location>
        <begin position="584"/>
        <end position="608"/>
    </location>
</feature>
<accession>H2UQN4</accession>
<dbReference type="PROSITE" id="PS00478">
    <property type="entry name" value="LIM_DOMAIN_1"/>
    <property type="match status" value="1"/>
</dbReference>
<dbReference type="CDD" id="cd08368">
    <property type="entry name" value="LIM"/>
    <property type="match status" value="1"/>
</dbReference>
<feature type="compositionally biased region" description="Polar residues" evidence="6">
    <location>
        <begin position="262"/>
        <end position="286"/>
    </location>
</feature>
<dbReference type="InterPro" id="IPR031865">
    <property type="entry name" value="DUF4757"/>
</dbReference>
<evidence type="ECO:0000256" key="5">
    <source>
        <dbReference type="SAM" id="Coils"/>
    </source>
</evidence>
<dbReference type="Gene3D" id="2.10.110.10">
    <property type="entry name" value="Cysteine Rich Protein"/>
    <property type="match status" value="1"/>
</dbReference>
<evidence type="ECO:0000256" key="6">
    <source>
        <dbReference type="SAM" id="MobiDB-lite"/>
    </source>
</evidence>
<protein>
    <recommendedName>
        <fullName evidence="11">LIM and calponin homology domains 1a</fullName>
    </recommendedName>
</protein>
<dbReference type="GO" id="GO:0032034">
    <property type="term" value="F:myosin II head/neck binding"/>
    <property type="evidence" value="ECO:0007669"/>
    <property type="project" value="TreeGrafter"/>
</dbReference>
<reference evidence="9 10" key="1">
    <citation type="journal article" date="2011" name="Genome Biol. Evol.">
        <title>Integration of the genetic map and genome assembly of fugu facilitates insights into distinct features of genome evolution in teleosts and mammals.</title>
        <authorList>
            <person name="Kai W."/>
            <person name="Kikuchi K."/>
            <person name="Tohari S."/>
            <person name="Chew A.K."/>
            <person name="Tay A."/>
            <person name="Fujiwara A."/>
            <person name="Hosoya S."/>
            <person name="Suetake H."/>
            <person name="Naruse K."/>
            <person name="Brenner S."/>
            <person name="Suzuki Y."/>
            <person name="Venkatesh B."/>
        </authorList>
    </citation>
    <scope>NUCLEOTIDE SEQUENCE [LARGE SCALE GENOMIC DNA]</scope>
</reference>
<dbReference type="InterPro" id="IPR001781">
    <property type="entry name" value="Znf_LIM"/>
</dbReference>
<keyword evidence="3 4" id="KW-0440">LIM domain</keyword>
<feature type="compositionally biased region" description="Polar residues" evidence="6">
    <location>
        <begin position="211"/>
        <end position="225"/>
    </location>
</feature>
<dbReference type="GO" id="GO:0001725">
    <property type="term" value="C:stress fiber"/>
    <property type="evidence" value="ECO:0007669"/>
    <property type="project" value="TreeGrafter"/>
</dbReference>
<evidence type="ECO:0000256" key="1">
    <source>
        <dbReference type="ARBA" id="ARBA00022723"/>
    </source>
</evidence>
<feature type="coiled-coil region" evidence="5">
    <location>
        <begin position="920"/>
        <end position="959"/>
    </location>
</feature>
<dbReference type="PANTHER" id="PTHR15551">
    <property type="entry name" value="LIM DOMAIN ONLY 7"/>
    <property type="match status" value="1"/>
</dbReference>
<dbReference type="Ensembl" id="ENSTRUT00000039398.3">
    <property type="protein sequence ID" value="ENSTRUP00000039257.3"/>
    <property type="gene ID" value="ENSTRUG00000015361.3"/>
</dbReference>